<reference evidence="2 3" key="1">
    <citation type="submission" date="2015-12" db="EMBL/GenBank/DDBJ databases">
        <authorList>
            <person name="Shamseldin A."/>
            <person name="Moawad H."/>
            <person name="Abd El-Rahim W.M."/>
            <person name="Sadowsky M.J."/>
        </authorList>
    </citation>
    <scope>NUCLEOTIDE SEQUENCE [LARGE SCALE GENOMIC DNA]</scope>
    <source>
        <strain evidence="2 3">WF1</strain>
    </source>
</reference>
<comment type="caution">
    <text evidence="2">The sequence shown here is derived from an EMBL/GenBank/DDBJ whole genome shotgun (WGS) entry which is preliminary data.</text>
</comment>
<dbReference type="Gene3D" id="1.20.5.1230">
    <property type="entry name" value="Apolipoprotein A-I"/>
    <property type="match status" value="1"/>
</dbReference>
<evidence type="ECO:0000256" key="1">
    <source>
        <dbReference type="SAM" id="Coils"/>
    </source>
</evidence>
<gene>
    <name evidence="2" type="ORF">AU255_09380</name>
</gene>
<evidence type="ECO:0000313" key="2">
    <source>
        <dbReference type="EMBL" id="OQK18046.1"/>
    </source>
</evidence>
<protein>
    <recommendedName>
        <fullName evidence="4">Coiled coil domain-containing protein</fullName>
    </recommendedName>
</protein>
<dbReference type="OrthoDB" id="9813316at2"/>
<sequence length="95" mass="10563">MSNKNAYVQKMQSKLDELDAQIDLLQAKASGASADAKIDFNEQIDSLKEYQKEGKEKLAELNDASEGAWEDIRDGMDSAWNKVSTAFNGAKNRFS</sequence>
<keyword evidence="3" id="KW-1185">Reference proteome</keyword>
<dbReference type="EMBL" id="LPUF01000001">
    <property type="protein sequence ID" value="OQK18046.1"/>
    <property type="molecule type" value="Genomic_DNA"/>
</dbReference>
<organism evidence="2 3">
    <name type="scientific">Methyloprofundus sedimenti</name>
    <dbReference type="NCBI Taxonomy" id="1420851"/>
    <lineage>
        <taxon>Bacteria</taxon>
        <taxon>Pseudomonadati</taxon>
        <taxon>Pseudomonadota</taxon>
        <taxon>Gammaproteobacteria</taxon>
        <taxon>Methylococcales</taxon>
        <taxon>Methylococcaceae</taxon>
        <taxon>Methyloprofundus</taxon>
    </lineage>
</organism>
<dbReference type="RefSeq" id="WP_080522650.1">
    <property type="nucleotide sequence ID" value="NZ_LPUF01000001.1"/>
</dbReference>
<dbReference type="Proteomes" id="UP000191980">
    <property type="component" value="Unassembled WGS sequence"/>
</dbReference>
<feature type="coiled-coil region" evidence="1">
    <location>
        <begin position="8"/>
        <end position="64"/>
    </location>
</feature>
<evidence type="ECO:0000313" key="3">
    <source>
        <dbReference type="Proteomes" id="UP000191980"/>
    </source>
</evidence>
<name>A0A1V8M950_9GAMM</name>
<accession>A0A1V8M950</accession>
<keyword evidence="1" id="KW-0175">Coiled coil</keyword>
<evidence type="ECO:0008006" key="4">
    <source>
        <dbReference type="Google" id="ProtNLM"/>
    </source>
</evidence>
<dbReference type="AlphaFoldDB" id="A0A1V8M950"/>
<proteinExistence type="predicted"/>